<protein>
    <submittedName>
        <fullName evidence="13">2-oxoglutarate ferredoxin oxidoreductase subunit beta</fullName>
        <ecNumber evidence="13">1.2.7.11</ecNumber>
        <ecNumber evidence="13">1.2.7.3</ecNumber>
    </submittedName>
</protein>
<evidence type="ECO:0000259" key="12">
    <source>
        <dbReference type="Pfam" id="PF12367"/>
    </source>
</evidence>
<evidence type="ECO:0000256" key="10">
    <source>
        <dbReference type="SAM" id="MobiDB-lite"/>
    </source>
</evidence>
<feature type="compositionally biased region" description="Polar residues" evidence="10">
    <location>
        <begin position="127"/>
        <end position="145"/>
    </location>
</feature>
<keyword evidence="14" id="KW-1185">Reference proteome</keyword>
<proteinExistence type="predicted"/>
<evidence type="ECO:0000256" key="8">
    <source>
        <dbReference type="ARBA" id="ARBA00023014"/>
    </source>
</evidence>
<dbReference type="CDD" id="cd03375">
    <property type="entry name" value="TPP_OGFOR"/>
    <property type="match status" value="1"/>
</dbReference>
<reference evidence="13 14" key="1">
    <citation type="submission" date="2023-07" db="EMBL/GenBank/DDBJ databases">
        <title>Genomic Encyclopedia of Type Strains, Phase IV (KMG-IV): sequencing the most valuable type-strain genomes for metagenomic binning, comparative biology and taxonomic classification.</title>
        <authorList>
            <person name="Goeker M."/>
        </authorList>
    </citation>
    <scope>NUCLEOTIDE SEQUENCE [LARGE SCALE GENOMIC DNA]</scope>
    <source>
        <strain evidence="13 14">DSM 12751</strain>
    </source>
</reference>
<evidence type="ECO:0000256" key="2">
    <source>
        <dbReference type="ARBA" id="ARBA00001964"/>
    </source>
</evidence>
<gene>
    <name evidence="13" type="ORF">J2S11_004447</name>
</gene>
<dbReference type="EC" id="1.2.7.3" evidence="13"/>
<dbReference type="Proteomes" id="UP001235840">
    <property type="component" value="Unassembled WGS sequence"/>
</dbReference>
<dbReference type="InterPro" id="IPR029061">
    <property type="entry name" value="THDP-binding"/>
</dbReference>
<dbReference type="Pfam" id="PF02775">
    <property type="entry name" value="TPP_enzyme_C"/>
    <property type="match status" value="1"/>
</dbReference>
<dbReference type="InterPro" id="IPR032686">
    <property type="entry name" value="PFO_beta_C"/>
</dbReference>
<evidence type="ECO:0000256" key="9">
    <source>
        <dbReference type="ARBA" id="ARBA00023052"/>
    </source>
</evidence>
<dbReference type="PANTHER" id="PTHR48084:SF4">
    <property type="entry name" value="2-OXOGLUTARATE OXIDOREDUCTASE SUBUNIT KORB"/>
    <property type="match status" value="1"/>
</dbReference>
<feature type="domain" description="Thiamine pyrophosphate enzyme TPP-binding" evidence="11">
    <location>
        <begin position="56"/>
        <end position="195"/>
    </location>
</feature>
<evidence type="ECO:0000259" key="11">
    <source>
        <dbReference type="Pfam" id="PF02775"/>
    </source>
</evidence>
<dbReference type="InterPro" id="IPR011766">
    <property type="entry name" value="TPP_enzyme_TPP-bd"/>
</dbReference>
<name>A0ABT9W5T6_9BACI</name>
<dbReference type="InterPro" id="IPR011896">
    <property type="entry name" value="OFOB"/>
</dbReference>
<comment type="cofactor">
    <cofactor evidence="1">
        <name>Mg(2+)</name>
        <dbReference type="ChEBI" id="CHEBI:18420"/>
    </cofactor>
</comment>
<evidence type="ECO:0000256" key="7">
    <source>
        <dbReference type="ARBA" id="ARBA00023004"/>
    </source>
</evidence>
<dbReference type="PANTHER" id="PTHR48084">
    <property type="entry name" value="2-OXOGLUTARATE OXIDOREDUCTASE SUBUNIT KORB-RELATED"/>
    <property type="match status" value="1"/>
</dbReference>
<keyword evidence="5" id="KW-0460">Magnesium</keyword>
<evidence type="ECO:0000256" key="1">
    <source>
        <dbReference type="ARBA" id="ARBA00001946"/>
    </source>
</evidence>
<keyword evidence="9" id="KW-0786">Thiamine pyrophosphate</keyword>
<evidence type="ECO:0000256" key="6">
    <source>
        <dbReference type="ARBA" id="ARBA00023002"/>
    </source>
</evidence>
<comment type="caution">
    <text evidence="13">The sequence shown here is derived from an EMBL/GenBank/DDBJ whole genome shotgun (WGS) entry which is preliminary data.</text>
</comment>
<feature type="region of interest" description="Disordered" evidence="10">
    <location>
        <begin position="127"/>
        <end position="150"/>
    </location>
</feature>
<evidence type="ECO:0000256" key="4">
    <source>
        <dbReference type="ARBA" id="ARBA00022723"/>
    </source>
</evidence>
<evidence type="ECO:0000256" key="3">
    <source>
        <dbReference type="ARBA" id="ARBA00001966"/>
    </source>
</evidence>
<organism evidence="13 14">
    <name type="scientific">Caldalkalibacillus horti</name>
    <dbReference type="NCBI Taxonomy" id="77523"/>
    <lineage>
        <taxon>Bacteria</taxon>
        <taxon>Bacillati</taxon>
        <taxon>Bacillota</taxon>
        <taxon>Bacilli</taxon>
        <taxon>Bacillales</taxon>
        <taxon>Bacillaceae</taxon>
        <taxon>Caldalkalibacillus</taxon>
    </lineage>
</organism>
<accession>A0ABT9W5T6</accession>
<comment type="cofactor">
    <cofactor evidence="2">
        <name>thiamine diphosphate</name>
        <dbReference type="ChEBI" id="CHEBI:58937"/>
    </cofactor>
</comment>
<dbReference type="Gene3D" id="3.40.50.970">
    <property type="match status" value="1"/>
</dbReference>
<feature type="domain" description="Pyruvate ferredoxin oxidoreductase beta subunit C-terminal" evidence="12">
    <location>
        <begin position="199"/>
        <end position="262"/>
    </location>
</feature>
<dbReference type="EMBL" id="JAUSTY010000034">
    <property type="protein sequence ID" value="MDQ0168485.1"/>
    <property type="molecule type" value="Genomic_DNA"/>
</dbReference>
<keyword evidence="8" id="KW-0411">Iron-sulfur</keyword>
<keyword evidence="4" id="KW-0479">Metal-binding</keyword>
<dbReference type="InterPro" id="IPR051457">
    <property type="entry name" value="2-oxoacid:Fd_oxidoreductase"/>
</dbReference>
<dbReference type="SUPFAM" id="SSF52518">
    <property type="entry name" value="Thiamin diphosphate-binding fold (THDP-binding)"/>
    <property type="match status" value="1"/>
</dbReference>
<keyword evidence="6 13" id="KW-0560">Oxidoreductase</keyword>
<dbReference type="Pfam" id="PF12367">
    <property type="entry name" value="PFO_beta_C"/>
    <property type="match status" value="1"/>
</dbReference>
<dbReference type="NCBIfam" id="TIGR02177">
    <property type="entry name" value="PorB_KorB"/>
    <property type="match status" value="1"/>
</dbReference>
<evidence type="ECO:0000313" key="14">
    <source>
        <dbReference type="Proteomes" id="UP001235840"/>
    </source>
</evidence>
<dbReference type="RefSeq" id="WP_307398247.1">
    <property type="nucleotide sequence ID" value="NZ_BAAADK010000040.1"/>
</dbReference>
<keyword evidence="7" id="KW-0408">Iron</keyword>
<dbReference type="GO" id="GO:0047553">
    <property type="term" value="F:2-oxoglutarate synthase activity"/>
    <property type="evidence" value="ECO:0007669"/>
    <property type="project" value="UniProtKB-EC"/>
</dbReference>
<evidence type="ECO:0000256" key="5">
    <source>
        <dbReference type="ARBA" id="ARBA00022842"/>
    </source>
</evidence>
<comment type="cofactor">
    <cofactor evidence="3">
        <name>[4Fe-4S] cluster</name>
        <dbReference type="ChEBI" id="CHEBI:49883"/>
    </cofactor>
</comment>
<dbReference type="EC" id="1.2.7.11" evidence="13"/>
<evidence type="ECO:0000313" key="13">
    <source>
        <dbReference type="EMBL" id="MDQ0168485.1"/>
    </source>
</evidence>
<sequence length="287" mass="30949">MAATLKDYRGDVSTWCPGCGHFSVMAGIQKAAINLGLEPHQLAIVSGIGCSGKVSEYTRSYGFHTLHGRSLPVAQAVKLASSGMKVVASGGDGDGYGIGAGHFTHAARRNVDMTYVVMDNRIYGLTKGQTSPTSSQGFKSKTSPEGSGEREVKPLELALGAGASFIAQAFSGDIKGLTDLIQQAMEHPGFSLVNVFSPCVTFNKVNTYDFFKENLIDLSQVEGYDPSDKAQAYTQVIEHDGNLQGIIYKQERPAYHTFLDGYPETPIAFNDVSTEKSVLDQLWAEFK</sequence>